<proteinExistence type="predicted"/>
<dbReference type="Gene3D" id="3.40.50.360">
    <property type="match status" value="1"/>
</dbReference>
<dbReference type="InterPro" id="IPR026816">
    <property type="entry name" value="Flavodoxin_dom"/>
</dbReference>
<comment type="caution">
    <text evidence="2">The sequence shown here is derived from an EMBL/GenBank/DDBJ whole genome shotgun (WGS) entry which is preliminary data.</text>
</comment>
<protein>
    <recommendedName>
        <fullName evidence="1">Flavodoxin-like domain-containing protein</fullName>
    </recommendedName>
</protein>
<dbReference type="GO" id="GO:0010181">
    <property type="term" value="F:FMN binding"/>
    <property type="evidence" value="ECO:0007669"/>
    <property type="project" value="InterPro"/>
</dbReference>
<dbReference type="PANTHER" id="PTHR38030:SF2">
    <property type="entry name" value="PROTOPORPHYRINOGEN IX DEHYDROGENASE [QUINONE]"/>
    <property type="match status" value="1"/>
</dbReference>
<organism evidence="2 3">
    <name type="scientific">Candidatus Falkowbacteria bacterium HGW-Falkowbacteria-2</name>
    <dbReference type="NCBI Taxonomy" id="2013769"/>
    <lineage>
        <taxon>Bacteria</taxon>
        <taxon>Candidatus Falkowiibacteriota</taxon>
    </lineage>
</organism>
<dbReference type="InterPro" id="IPR008254">
    <property type="entry name" value="Flavodoxin/NO_synth"/>
</dbReference>
<dbReference type="PANTHER" id="PTHR38030">
    <property type="entry name" value="PROTOPORPHYRINOGEN IX DEHYDROGENASE [MENAQUINONE]"/>
    <property type="match status" value="1"/>
</dbReference>
<dbReference type="AlphaFoldDB" id="A0A2N2DZB3"/>
<sequence length="153" mass="16403">MKTAIIYDSVYGNTGKIAEEIARVIGEEAKLIHISQAHKEDIENAELVVLGTPTHGGRASEAVQAFMKELPSDIWSSKKVAVFSTGMPANSVNFFLRFVIKIIGYASTPTLSVIVKQGGVAAGAPADFMVKDKQGPLLEGEIEKAGKWAESLK</sequence>
<accession>A0A2N2DZB3</accession>
<evidence type="ECO:0000259" key="1">
    <source>
        <dbReference type="PROSITE" id="PS50902"/>
    </source>
</evidence>
<dbReference type="InterPro" id="IPR029039">
    <property type="entry name" value="Flavoprotein-like_sf"/>
</dbReference>
<dbReference type="GO" id="GO:0070819">
    <property type="term" value="F:menaquinone-dependent protoporphyrinogen oxidase activity"/>
    <property type="evidence" value="ECO:0007669"/>
    <property type="project" value="TreeGrafter"/>
</dbReference>
<dbReference type="Proteomes" id="UP000233325">
    <property type="component" value="Unassembled WGS sequence"/>
</dbReference>
<dbReference type="PROSITE" id="PS50902">
    <property type="entry name" value="FLAVODOXIN_LIKE"/>
    <property type="match status" value="1"/>
</dbReference>
<evidence type="ECO:0000313" key="2">
    <source>
        <dbReference type="EMBL" id="PKM87791.1"/>
    </source>
</evidence>
<dbReference type="SUPFAM" id="SSF52218">
    <property type="entry name" value="Flavoproteins"/>
    <property type="match status" value="1"/>
</dbReference>
<dbReference type="GO" id="GO:0006783">
    <property type="term" value="P:heme biosynthetic process"/>
    <property type="evidence" value="ECO:0007669"/>
    <property type="project" value="TreeGrafter"/>
</dbReference>
<evidence type="ECO:0000313" key="3">
    <source>
        <dbReference type="Proteomes" id="UP000233325"/>
    </source>
</evidence>
<name>A0A2N2DZB3_9BACT</name>
<dbReference type="EMBL" id="PHAH01000033">
    <property type="protein sequence ID" value="PKM87791.1"/>
    <property type="molecule type" value="Genomic_DNA"/>
</dbReference>
<dbReference type="InterPro" id="IPR052200">
    <property type="entry name" value="Protoporphyrinogen_IX_DH"/>
</dbReference>
<dbReference type="Pfam" id="PF12724">
    <property type="entry name" value="Flavodoxin_5"/>
    <property type="match status" value="1"/>
</dbReference>
<feature type="domain" description="Flavodoxin-like" evidence="1">
    <location>
        <begin position="3"/>
        <end position="153"/>
    </location>
</feature>
<reference evidence="2 3" key="1">
    <citation type="journal article" date="2017" name="ISME J.">
        <title>Potential for microbial H2 and metal transformations associated with novel bacteria and archaea in deep terrestrial subsurface sediments.</title>
        <authorList>
            <person name="Hernsdorf A.W."/>
            <person name="Amano Y."/>
            <person name="Miyakawa K."/>
            <person name="Ise K."/>
            <person name="Suzuki Y."/>
            <person name="Anantharaman K."/>
            <person name="Probst A."/>
            <person name="Burstein D."/>
            <person name="Thomas B.C."/>
            <person name="Banfield J.F."/>
        </authorList>
    </citation>
    <scope>NUCLEOTIDE SEQUENCE [LARGE SCALE GENOMIC DNA]</scope>
    <source>
        <strain evidence="2">HGW-Falkowbacteria-2</strain>
    </source>
</reference>
<gene>
    <name evidence="2" type="ORF">CVU83_02550</name>
</gene>